<keyword evidence="19" id="KW-0832">Ubl conjugation</keyword>
<dbReference type="Proteomes" id="UP000308365">
    <property type="component" value="Unassembled WGS sequence"/>
</dbReference>
<evidence type="ECO:0000256" key="12">
    <source>
        <dbReference type="ARBA" id="ARBA00022703"/>
    </source>
</evidence>
<evidence type="ECO:0000256" key="5">
    <source>
        <dbReference type="ARBA" id="ARBA00004604"/>
    </source>
</evidence>
<keyword evidence="25" id="KW-0051">Antiviral defense</keyword>
<dbReference type="GO" id="GO:0005789">
    <property type="term" value="C:endoplasmic reticulum membrane"/>
    <property type="evidence" value="ECO:0007669"/>
    <property type="project" value="UniProtKB-SubCell"/>
</dbReference>
<keyword evidence="21" id="KW-0007">Acetylation</keyword>
<sequence>MQQEAKPAGSPGPQQDPALPHAPTMPPPESLSEGHEPSHSPTEQATEEEFQFLHCQGCRAEAKCPKLLPCLHTLCSGCLEEPVRQCPICQAPWPPGPDAQALDNVFFESLQRRLHVYRQIVDAQALCTRCKEPADYWCFECEQLLCAKCIEAHQWFLKHEARPLAELRSQSAREFLDGTRKSNNIFCSNPNHRDPMLTSIYCRGCSKPLCCSCALLDRGHSELKCDIRTEIQQRQEELDVMTQDLQEQDRAFGAAQAQMTSAISQLGRVRADIEELIRARVRQVVEHVLELERQLLEGVNARYQRDYEEIAGQLGRLDAVLQRIRTGSMLVQRMKLYASDQEVLDMHGFLREALHQLRQEEPQSLRAAVRTDSFDEFKVRLQDLASCITQGTDAAVNRRASPEAARTPRDTFDVDLPEEAQRAQVQAPGLTVVQPVPGAHPVPVYAYSIKDPSCREEVSNTATPQKRKSCQTECPRKVIKMESEEEKESRLARRSPEQPRPSTSKAVSPPRLDRSPSPKTPVIGNETFLPDSNHATSDPGEAEERVVVISSSEDSDAENSPSLRRELAKRPTPAGPLICPVAHADPPLGLPTILQSKLPSLMLSVPDSLPLTRSKLPSTVGSTSYHAEHKETRAFAISSACPSECIVPPCGLVLPPKGQSRPPPRPPPGLPANLPVPRSVPPASQRPTANPAGRDGQHDPAAAPSGAPRVWPSGSTTSLPFRSPLWLPNLMPLSGGGSGEAEHPRLLEQESLLGTLAEPPWRIPKSRSHWKSLQMHSHHPTLQIGLPQARAPRRQASESPSASLLCSPDPGHLPLVTMWPTHPLCSPSPSTLLPSPAHAPKGPTHSRHPVHHQRVNKGMNGSMDLWVKRQVLPSQGVVTEIQALSSRELADSSGESSDLQLEGPTSLGVLDKSLEDSRAEDRPLVFFDLKIDNETQKISQLAAVNQESQFRVIIQPEAFNIYSKAVSLEVGLQHFLCFLGSMRRPILACYKLWGPGLPNFFQALENMNKLGEFQNAISGFLATLPLIRECVPGASSFKLKSLAKTYLARNMSERSALAAVLTMRDLCRLLEVSPGPQLAPHVHSFSSLQCFASLQPLVRAAVLPRAEARLLALHLVSFKELLTAHRHDPQGGLKKYNRFLSLQTQSLPASQPALNLQALGTYFEGLLEGPASAGAAGIATPSGWP</sequence>
<gene>
    <name evidence="36" type="ORF">EI555_003871</name>
</gene>
<dbReference type="PROSITE" id="PS00518">
    <property type="entry name" value="ZF_RING_1"/>
    <property type="match status" value="1"/>
</dbReference>
<dbReference type="InterPro" id="IPR017907">
    <property type="entry name" value="Znf_RING_CS"/>
</dbReference>
<evidence type="ECO:0000313" key="37">
    <source>
        <dbReference type="Proteomes" id="UP000308365"/>
    </source>
</evidence>
<dbReference type="Pfam" id="PF25244">
    <property type="entry name" value="PML_C"/>
    <property type="match status" value="1"/>
</dbReference>
<dbReference type="InterPro" id="IPR021978">
    <property type="entry name" value="PML-like_CC"/>
</dbReference>
<keyword evidence="26" id="KW-0238">DNA-binding</keyword>
<evidence type="ECO:0000256" key="33">
    <source>
        <dbReference type="SAM" id="MobiDB-lite"/>
    </source>
</evidence>
<evidence type="ECO:0000256" key="10">
    <source>
        <dbReference type="ARBA" id="ARBA00022581"/>
    </source>
</evidence>
<dbReference type="Gene3D" id="3.30.160.60">
    <property type="entry name" value="Classic Zinc Finger"/>
    <property type="match status" value="1"/>
</dbReference>
<evidence type="ECO:0000256" key="17">
    <source>
        <dbReference type="ARBA" id="ARBA00022824"/>
    </source>
</evidence>
<dbReference type="InterPro" id="IPR001841">
    <property type="entry name" value="Znf_RING"/>
</dbReference>
<dbReference type="AlphaFoldDB" id="A0A4U1F0P6"/>
<keyword evidence="28" id="KW-0010">Activator</keyword>
<dbReference type="GO" id="GO:0016363">
    <property type="term" value="C:nuclear matrix"/>
    <property type="evidence" value="ECO:0007669"/>
    <property type="project" value="UniProtKB-ARBA"/>
</dbReference>
<dbReference type="GO" id="GO:0001666">
    <property type="term" value="P:response to hypoxia"/>
    <property type="evidence" value="ECO:0007669"/>
    <property type="project" value="UniProtKB-ARBA"/>
</dbReference>
<keyword evidence="14" id="KW-0677">Repeat</keyword>
<feature type="region of interest" description="Disordered" evidence="33">
    <location>
        <begin position="481"/>
        <end position="571"/>
    </location>
</feature>
<evidence type="ECO:0000256" key="14">
    <source>
        <dbReference type="ARBA" id="ARBA00022737"/>
    </source>
</evidence>
<keyword evidence="18" id="KW-0862">Zinc</keyword>
<evidence type="ECO:0000256" key="27">
    <source>
        <dbReference type="ARBA" id="ARBA00023136"/>
    </source>
</evidence>
<dbReference type="GO" id="GO:0030578">
    <property type="term" value="P:PML body organization"/>
    <property type="evidence" value="ECO:0007669"/>
    <property type="project" value="UniProtKB-ARBA"/>
</dbReference>
<evidence type="ECO:0000256" key="1">
    <source>
        <dbReference type="ARBA" id="ARBA00004322"/>
    </source>
</evidence>
<dbReference type="Gene3D" id="3.30.40.10">
    <property type="entry name" value="Zinc/RING finger domain, C3HC4 (zinc finger)"/>
    <property type="match status" value="1"/>
</dbReference>
<dbReference type="CDD" id="cd19804">
    <property type="entry name" value="Bbox1_TRIM19_C-V"/>
    <property type="match status" value="1"/>
</dbReference>
<evidence type="ECO:0000256" key="7">
    <source>
        <dbReference type="ARBA" id="ARBA00022490"/>
    </source>
</evidence>
<keyword evidence="22" id="KW-0805">Transcription regulation</keyword>
<dbReference type="PROSITE" id="PS50119">
    <property type="entry name" value="ZF_BBOX"/>
    <property type="match status" value="2"/>
</dbReference>
<dbReference type="PROSITE" id="PS50089">
    <property type="entry name" value="ZF_RING_2"/>
    <property type="match status" value="1"/>
</dbReference>
<evidence type="ECO:0000256" key="6">
    <source>
        <dbReference type="ARBA" id="ARBA00004642"/>
    </source>
</evidence>
<dbReference type="InterPro" id="IPR057617">
    <property type="entry name" value="PML_C"/>
</dbReference>
<feature type="compositionally biased region" description="Low complexity" evidence="33">
    <location>
        <begin position="829"/>
        <end position="840"/>
    </location>
</feature>
<dbReference type="GO" id="GO:0003677">
    <property type="term" value="F:DNA binding"/>
    <property type="evidence" value="ECO:0007669"/>
    <property type="project" value="UniProtKB-KW"/>
</dbReference>
<dbReference type="InterPro" id="IPR013083">
    <property type="entry name" value="Znf_RING/FYVE/PHD"/>
</dbReference>
<dbReference type="Pfam" id="PF12126">
    <property type="entry name" value="PML_CC"/>
    <property type="match status" value="1"/>
</dbReference>
<evidence type="ECO:0000256" key="26">
    <source>
        <dbReference type="ARBA" id="ARBA00023125"/>
    </source>
</evidence>
<evidence type="ECO:0000256" key="21">
    <source>
        <dbReference type="ARBA" id="ARBA00022990"/>
    </source>
</evidence>
<dbReference type="InterPro" id="IPR000315">
    <property type="entry name" value="Znf_B-box"/>
</dbReference>
<evidence type="ECO:0000256" key="28">
    <source>
        <dbReference type="ARBA" id="ARBA00023159"/>
    </source>
</evidence>
<dbReference type="GO" id="GO:0008285">
    <property type="term" value="P:negative regulation of cell population proliferation"/>
    <property type="evidence" value="ECO:0007669"/>
    <property type="project" value="UniProtKB-ARBA"/>
</dbReference>
<keyword evidence="17" id="KW-0256">Endoplasmic reticulum</keyword>
<feature type="domain" description="B box-type" evidence="35">
    <location>
        <begin position="182"/>
        <end position="231"/>
    </location>
</feature>
<evidence type="ECO:0000256" key="31">
    <source>
        <dbReference type="ARBA" id="ARBA00068056"/>
    </source>
</evidence>
<evidence type="ECO:0000256" key="23">
    <source>
        <dbReference type="ARBA" id="ARBA00023054"/>
    </source>
</evidence>
<evidence type="ECO:0000256" key="32">
    <source>
        <dbReference type="PROSITE-ProRule" id="PRU00024"/>
    </source>
</evidence>
<feature type="domain" description="RING-type" evidence="34">
    <location>
        <begin position="55"/>
        <end position="90"/>
    </location>
</feature>
<dbReference type="SMART" id="SM00336">
    <property type="entry name" value="BBOX"/>
    <property type="match status" value="1"/>
</dbReference>
<evidence type="ECO:0000256" key="9">
    <source>
        <dbReference type="ARBA" id="ARBA00022553"/>
    </source>
</evidence>
<dbReference type="GO" id="GO:0044790">
    <property type="term" value="P:suppression of viral release by host"/>
    <property type="evidence" value="ECO:0007669"/>
    <property type="project" value="UniProtKB-ARBA"/>
</dbReference>
<evidence type="ECO:0000256" key="15">
    <source>
        <dbReference type="ARBA" id="ARBA00022753"/>
    </source>
</evidence>
<evidence type="ECO:0000256" key="16">
    <source>
        <dbReference type="ARBA" id="ARBA00022771"/>
    </source>
</evidence>
<dbReference type="GO" id="GO:0048511">
    <property type="term" value="P:rhythmic process"/>
    <property type="evidence" value="ECO:0007669"/>
    <property type="project" value="UniProtKB-KW"/>
</dbReference>
<feature type="region of interest" description="Disordered" evidence="33">
    <location>
        <begin position="393"/>
        <end position="413"/>
    </location>
</feature>
<reference evidence="37" key="1">
    <citation type="journal article" date="2019" name="IScience">
        <title>Narwhal Genome Reveals Long-Term Low Genetic Diversity despite Current Large Abundance Size.</title>
        <authorList>
            <person name="Westbury M.V."/>
            <person name="Petersen B."/>
            <person name="Garde E."/>
            <person name="Heide-Jorgensen M.P."/>
            <person name="Lorenzen E.D."/>
        </authorList>
    </citation>
    <scope>NUCLEOTIDE SEQUENCE [LARGE SCALE GENOMIC DNA]</scope>
</reference>
<dbReference type="GO" id="GO:2001235">
    <property type="term" value="P:positive regulation of apoptotic signaling pathway"/>
    <property type="evidence" value="ECO:0007669"/>
    <property type="project" value="UniProtKB-ARBA"/>
</dbReference>
<proteinExistence type="predicted"/>
<keyword evidence="7" id="KW-0963">Cytoplasm</keyword>
<evidence type="ECO:0000256" key="20">
    <source>
        <dbReference type="ARBA" id="ARBA00022859"/>
    </source>
</evidence>
<dbReference type="GO" id="GO:0060341">
    <property type="term" value="P:regulation of cellular localization"/>
    <property type="evidence" value="ECO:0007669"/>
    <property type="project" value="UniProtKB-ARBA"/>
</dbReference>
<protein>
    <recommendedName>
        <fullName evidence="31">Protein PML</fullName>
    </recommendedName>
</protein>
<dbReference type="SMART" id="SM00184">
    <property type="entry name" value="RING"/>
    <property type="match status" value="1"/>
</dbReference>
<dbReference type="GO" id="GO:0051246">
    <property type="term" value="P:regulation of protein metabolic process"/>
    <property type="evidence" value="ECO:0007669"/>
    <property type="project" value="UniProtKB-ARBA"/>
</dbReference>
<evidence type="ECO:0000256" key="2">
    <source>
        <dbReference type="ARBA" id="ARBA00004397"/>
    </source>
</evidence>
<dbReference type="GO" id="GO:0010629">
    <property type="term" value="P:negative regulation of gene expression"/>
    <property type="evidence" value="ECO:0007669"/>
    <property type="project" value="UniProtKB-ARBA"/>
</dbReference>
<accession>A0A4U1F0P6</accession>
<feature type="region of interest" description="Disordered" evidence="33">
    <location>
        <begin position="829"/>
        <end position="851"/>
    </location>
</feature>
<evidence type="ECO:0000259" key="35">
    <source>
        <dbReference type="PROSITE" id="PS50119"/>
    </source>
</evidence>
<dbReference type="EMBL" id="RWIC01000526">
    <property type="protein sequence ID" value="TKC42801.1"/>
    <property type="molecule type" value="Genomic_DNA"/>
</dbReference>
<comment type="caution">
    <text evidence="36">The sequence shown here is derived from an EMBL/GenBank/DDBJ whole genome shotgun (WGS) entry which is preliminary data.</text>
</comment>
<keyword evidence="27" id="KW-0472">Membrane</keyword>
<comment type="subcellular location">
    <subcellularLocation>
        <location evidence="4">Cytoplasm</location>
    </subcellularLocation>
    <subcellularLocation>
        <location evidence="3">Early endosome membrane</location>
        <topology evidence="3">Peripheral membrane protein</topology>
        <orientation evidence="3">Cytoplasmic side</orientation>
    </subcellularLocation>
    <subcellularLocation>
        <location evidence="2">Endoplasmic reticulum membrane</location>
        <topology evidence="2">Peripheral membrane protein</topology>
        <orientation evidence="2">Cytoplasmic side</orientation>
    </subcellularLocation>
    <subcellularLocation>
        <location evidence="1">Nucleus</location>
        <location evidence="1">PML body</location>
    </subcellularLocation>
    <subcellularLocation>
        <location evidence="5">Nucleus</location>
        <location evidence="5">Nucleolus</location>
    </subcellularLocation>
    <subcellularLocation>
        <location evidence="6">Nucleus</location>
        <location evidence="6">Nucleoplasm</location>
    </subcellularLocation>
</comment>
<evidence type="ECO:0000256" key="24">
    <source>
        <dbReference type="ARBA" id="ARBA00023108"/>
    </source>
</evidence>
<evidence type="ECO:0000256" key="19">
    <source>
        <dbReference type="ARBA" id="ARBA00022843"/>
    </source>
</evidence>
<evidence type="ECO:0000256" key="4">
    <source>
        <dbReference type="ARBA" id="ARBA00004496"/>
    </source>
</evidence>
<keyword evidence="8" id="KW-1017">Isopeptide bond</keyword>
<dbReference type="GO" id="GO:0003712">
    <property type="term" value="F:transcription coregulator activity"/>
    <property type="evidence" value="ECO:0007669"/>
    <property type="project" value="UniProtKB-ARBA"/>
</dbReference>
<feature type="region of interest" description="Disordered" evidence="33">
    <location>
        <begin position="656"/>
        <end position="716"/>
    </location>
</feature>
<keyword evidence="9" id="KW-0597">Phosphoprotein</keyword>
<dbReference type="FunFam" id="3.30.40.10:FF:000178">
    <property type="entry name" value="PML isoform 6"/>
    <property type="match status" value="1"/>
</dbReference>
<keyword evidence="15" id="KW-0967">Endosome</keyword>
<keyword evidence="29" id="KW-0804">Transcription</keyword>
<dbReference type="GO" id="GO:0005730">
    <property type="term" value="C:nucleolus"/>
    <property type="evidence" value="ECO:0007669"/>
    <property type="project" value="UniProtKB-SubCell"/>
</dbReference>
<dbReference type="GO" id="GO:0090398">
    <property type="term" value="P:cellular senescence"/>
    <property type="evidence" value="ECO:0007669"/>
    <property type="project" value="UniProtKB-ARBA"/>
</dbReference>
<evidence type="ECO:0000256" key="18">
    <source>
        <dbReference type="ARBA" id="ARBA00022833"/>
    </source>
</evidence>
<keyword evidence="13" id="KW-0479">Metal-binding</keyword>
<dbReference type="SUPFAM" id="SSF57850">
    <property type="entry name" value="RING/U-box"/>
    <property type="match status" value="1"/>
</dbReference>
<dbReference type="GO" id="GO:0008270">
    <property type="term" value="F:zinc ion binding"/>
    <property type="evidence" value="ECO:0007669"/>
    <property type="project" value="UniProtKB-KW"/>
</dbReference>
<dbReference type="GO" id="GO:0034097">
    <property type="term" value="P:response to cytokine"/>
    <property type="evidence" value="ECO:0007669"/>
    <property type="project" value="UniProtKB-ARBA"/>
</dbReference>
<keyword evidence="10" id="KW-0945">Host-virus interaction</keyword>
<name>A0A4U1F0P6_MONMO</name>
<feature type="compositionally biased region" description="Basic and acidic residues" evidence="33">
    <location>
        <begin position="481"/>
        <end position="497"/>
    </location>
</feature>
<evidence type="ECO:0000256" key="13">
    <source>
        <dbReference type="ARBA" id="ARBA00022723"/>
    </source>
</evidence>
<dbReference type="CDD" id="cd19770">
    <property type="entry name" value="Bbox2_TRIM19_C-V"/>
    <property type="match status" value="1"/>
</dbReference>
<dbReference type="GO" id="GO:0016525">
    <property type="term" value="P:negative regulation of angiogenesis"/>
    <property type="evidence" value="ECO:0007669"/>
    <property type="project" value="UniProtKB-ARBA"/>
</dbReference>
<feature type="compositionally biased region" description="Pro residues" evidence="33">
    <location>
        <begin position="661"/>
        <end position="670"/>
    </location>
</feature>
<evidence type="ECO:0000256" key="8">
    <source>
        <dbReference type="ARBA" id="ARBA00022499"/>
    </source>
</evidence>
<keyword evidence="24" id="KW-0090">Biological rhythms</keyword>
<dbReference type="GO" id="GO:0016605">
    <property type="term" value="C:PML body"/>
    <property type="evidence" value="ECO:0007669"/>
    <property type="project" value="UniProtKB-SubCell"/>
</dbReference>
<dbReference type="GO" id="GO:0045893">
    <property type="term" value="P:positive regulation of DNA-templated transcription"/>
    <property type="evidence" value="ECO:0007669"/>
    <property type="project" value="UniProtKB-ARBA"/>
</dbReference>
<keyword evidence="30" id="KW-0539">Nucleus</keyword>
<dbReference type="PANTHER" id="PTHR25462">
    <property type="entry name" value="BONUS, ISOFORM C-RELATED"/>
    <property type="match status" value="1"/>
</dbReference>
<dbReference type="GO" id="GO:0045184">
    <property type="term" value="P:establishment of protein localization"/>
    <property type="evidence" value="ECO:0007669"/>
    <property type="project" value="UniProtKB-ARBA"/>
</dbReference>
<feature type="domain" description="B box-type" evidence="35">
    <location>
        <begin position="122"/>
        <end position="164"/>
    </location>
</feature>
<evidence type="ECO:0000313" key="36">
    <source>
        <dbReference type="EMBL" id="TKC42801.1"/>
    </source>
</evidence>
<evidence type="ECO:0000256" key="22">
    <source>
        <dbReference type="ARBA" id="ARBA00023015"/>
    </source>
</evidence>
<dbReference type="PANTHER" id="PTHR25462:SF302">
    <property type="entry name" value="PROTEIN PML"/>
    <property type="match status" value="1"/>
</dbReference>
<dbReference type="CDD" id="cd16579">
    <property type="entry name" value="RING-HC_PML_C-V"/>
    <property type="match status" value="1"/>
</dbReference>
<dbReference type="InterPro" id="IPR047153">
    <property type="entry name" value="TRIM45/56/19-like"/>
</dbReference>
<keyword evidence="11" id="KW-0399">Innate immunity</keyword>
<keyword evidence="20" id="KW-0391">Immunity</keyword>
<organism evidence="36 37">
    <name type="scientific">Monodon monoceros</name>
    <name type="common">Narwhal</name>
    <name type="synonym">Ceratodon monodon</name>
    <dbReference type="NCBI Taxonomy" id="40151"/>
    <lineage>
        <taxon>Eukaryota</taxon>
        <taxon>Metazoa</taxon>
        <taxon>Chordata</taxon>
        <taxon>Craniata</taxon>
        <taxon>Vertebrata</taxon>
        <taxon>Euteleostomi</taxon>
        <taxon>Mammalia</taxon>
        <taxon>Eutheria</taxon>
        <taxon>Laurasiatheria</taxon>
        <taxon>Artiodactyla</taxon>
        <taxon>Whippomorpha</taxon>
        <taxon>Cetacea</taxon>
        <taxon>Odontoceti</taxon>
        <taxon>Monodontidae</taxon>
        <taxon>Monodon</taxon>
    </lineage>
</organism>
<evidence type="ECO:0000259" key="34">
    <source>
        <dbReference type="PROSITE" id="PS50089"/>
    </source>
</evidence>
<evidence type="ECO:0000256" key="3">
    <source>
        <dbReference type="ARBA" id="ARBA00004469"/>
    </source>
</evidence>
<dbReference type="GO" id="GO:0034504">
    <property type="term" value="P:protein localization to nucleus"/>
    <property type="evidence" value="ECO:0007669"/>
    <property type="project" value="UniProtKB-ARBA"/>
</dbReference>
<keyword evidence="16 32" id="KW-0863">Zinc-finger</keyword>
<evidence type="ECO:0000256" key="11">
    <source>
        <dbReference type="ARBA" id="ARBA00022588"/>
    </source>
</evidence>
<keyword evidence="23" id="KW-0175">Coiled coil</keyword>
<evidence type="ECO:0000256" key="30">
    <source>
        <dbReference type="ARBA" id="ARBA00023242"/>
    </source>
</evidence>
<dbReference type="GO" id="GO:0045087">
    <property type="term" value="P:innate immune response"/>
    <property type="evidence" value="ECO:0007669"/>
    <property type="project" value="UniProtKB-KW"/>
</dbReference>
<evidence type="ECO:0000256" key="25">
    <source>
        <dbReference type="ARBA" id="ARBA00023118"/>
    </source>
</evidence>
<dbReference type="Pfam" id="PF00643">
    <property type="entry name" value="zf-B_box"/>
    <property type="match status" value="1"/>
</dbReference>
<dbReference type="GO" id="GO:0031901">
    <property type="term" value="C:early endosome membrane"/>
    <property type="evidence" value="ECO:0007669"/>
    <property type="project" value="UniProtKB-SubCell"/>
</dbReference>
<evidence type="ECO:0000256" key="29">
    <source>
        <dbReference type="ARBA" id="ARBA00023163"/>
    </source>
</evidence>
<dbReference type="GO" id="GO:0008630">
    <property type="term" value="P:intrinsic apoptotic signaling pathway in response to DNA damage"/>
    <property type="evidence" value="ECO:0007669"/>
    <property type="project" value="UniProtKB-ARBA"/>
</dbReference>
<feature type="region of interest" description="Disordered" evidence="33">
    <location>
        <begin position="1"/>
        <end position="45"/>
    </location>
</feature>
<keyword evidence="12" id="KW-0053">Apoptosis</keyword>